<gene>
    <name evidence="3" type="ORF">SAMN05216219_0182</name>
</gene>
<dbReference type="InterPro" id="IPR043128">
    <property type="entry name" value="Rev_trsase/Diguanyl_cyclase"/>
</dbReference>
<evidence type="ECO:0000313" key="3">
    <source>
        <dbReference type="EMBL" id="SFN36580.1"/>
    </source>
</evidence>
<dbReference type="PANTHER" id="PTHR33121">
    <property type="entry name" value="CYCLIC DI-GMP PHOSPHODIESTERASE PDEF"/>
    <property type="match status" value="1"/>
</dbReference>
<organism evidence="3 4">
    <name type="scientific">Mycetocola miduiensis</name>
    <dbReference type="NCBI Taxonomy" id="995034"/>
    <lineage>
        <taxon>Bacteria</taxon>
        <taxon>Bacillati</taxon>
        <taxon>Actinomycetota</taxon>
        <taxon>Actinomycetes</taxon>
        <taxon>Micrococcales</taxon>
        <taxon>Microbacteriaceae</taxon>
        <taxon>Mycetocola</taxon>
    </lineage>
</organism>
<dbReference type="PANTHER" id="PTHR33121:SF79">
    <property type="entry name" value="CYCLIC DI-GMP PHOSPHODIESTERASE PDED-RELATED"/>
    <property type="match status" value="1"/>
</dbReference>
<feature type="transmembrane region" description="Helical" evidence="1">
    <location>
        <begin position="157"/>
        <end position="174"/>
    </location>
</feature>
<feature type="domain" description="GGDEF" evidence="2">
    <location>
        <begin position="260"/>
        <end position="392"/>
    </location>
</feature>
<feature type="transmembrane region" description="Helical" evidence="1">
    <location>
        <begin position="17"/>
        <end position="35"/>
    </location>
</feature>
<keyword evidence="1" id="KW-0472">Membrane</keyword>
<feature type="transmembrane region" description="Helical" evidence="1">
    <location>
        <begin position="103"/>
        <end position="119"/>
    </location>
</feature>
<dbReference type="PROSITE" id="PS50887">
    <property type="entry name" value="GGDEF"/>
    <property type="match status" value="1"/>
</dbReference>
<evidence type="ECO:0000259" key="2">
    <source>
        <dbReference type="PROSITE" id="PS50887"/>
    </source>
</evidence>
<dbReference type="Pfam" id="PF00990">
    <property type="entry name" value="GGDEF"/>
    <property type="match status" value="1"/>
</dbReference>
<dbReference type="CDD" id="cd01949">
    <property type="entry name" value="GGDEF"/>
    <property type="match status" value="1"/>
</dbReference>
<dbReference type="InterPro" id="IPR029787">
    <property type="entry name" value="Nucleotide_cyclase"/>
</dbReference>
<evidence type="ECO:0000313" key="4">
    <source>
        <dbReference type="Proteomes" id="UP000198867"/>
    </source>
</evidence>
<feature type="transmembrane region" description="Helical" evidence="1">
    <location>
        <begin position="47"/>
        <end position="65"/>
    </location>
</feature>
<dbReference type="GO" id="GO:0071111">
    <property type="term" value="F:cyclic-guanylate-specific phosphodiesterase activity"/>
    <property type="evidence" value="ECO:0007669"/>
    <property type="project" value="InterPro"/>
</dbReference>
<dbReference type="STRING" id="995034.SAMN05216219_0182"/>
<sequence>MTTAADSTAAMLDLQTLLISSGMVVAICGASFVLNTVFGRNDPPGRLWSAGFIAGILTSISYAIWGSEPSAWWATVVGNASLVLAMGCVWSGSRIFNGRSSRLAFVLGGSAVAAVAAVIESPHGGAWAGGFVFLFGVAVFAALAGVESLRGRMRRNLNARVLAILMLIVGGYYGTRAVVFLVATPDSELFREAFGTAVTTFVTILFVIIASTSMSLLRTERSGTRMARPIEAGNWNGILPDAMFSTPAADRIRRATKHGEHVAFIGAEIDNMADMNTAFGRSFGDDTIESFSSILQDYLPTTAIIGRRAGAQFACVVMADDLDQAYDIIERVRAALVDEPIENSTGIRLSVSWGVVMVEPDEPDVSTLTAQVRSLVKVAQEAGGNRIAGSPTPTESGVSAG</sequence>
<protein>
    <submittedName>
        <fullName evidence="3">Diguanylate cyclase (GGDEF) domain-containing protein</fullName>
    </submittedName>
</protein>
<feature type="transmembrane region" description="Helical" evidence="1">
    <location>
        <begin position="194"/>
        <end position="217"/>
    </location>
</feature>
<dbReference type="SMART" id="SM00267">
    <property type="entry name" value="GGDEF"/>
    <property type="match status" value="1"/>
</dbReference>
<dbReference type="InterPro" id="IPR000160">
    <property type="entry name" value="GGDEF_dom"/>
</dbReference>
<dbReference type="SUPFAM" id="SSF55073">
    <property type="entry name" value="Nucleotide cyclase"/>
    <property type="match status" value="1"/>
</dbReference>
<dbReference type="OrthoDB" id="5115878at2"/>
<dbReference type="Gene3D" id="3.30.70.270">
    <property type="match status" value="1"/>
</dbReference>
<dbReference type="Proteomes" id="UP000198867">
    <property type="component" value="Unassembled WGS sequence"/>
</dbReference>
<proteinExistence type="predicted"/>
<name>A0A1I4YG46_9MICO</name>
<dbReference type="AlphaFoldDB" id="A0A1I4YG46"/>
<dbReference type="RefSeq" id="WP_090707999.1">
    <property type="nucleotide sequence ID" value="NZ_FOVM01000001.1"/>
</dbReference>
<feature type="transmembrane region" description="Helical" evidence="1">
    <location>
        <begin position="125"/>
        <end position="145"/>
    </location>
</feature>
<evidence type="ECO:0000256" key="1">
    <source>
        <dbReference type="SAM" id="Phobius"/>
    </source>
</evidence>
<dbReference type="NCBIfam" id="TIGR00254">
    <property type="entry name" value="GGDEF"/>
    <property type="match status" value="1"/>
</dbReference>
<accession>A0A1I4YG46</accession>
<keyword evidence="4" id="KW-1185">Reference proteome</keyword>
<dbReference type="InterPro" id="IPR050706">
    <property type="entry name" value="Cyclic-di-GMP_PDE-like"/>
</dbReference>
<reference evidence="4" key="1">
    <citation type="submission" date="2016-10" db="EMBL/GenBank/DDBJ databases">
        <authorList>
            <person name="Varghese N."/>
            <person name="Submissions S."/>
        </authorList>
    </citation>
    <scope>NUCLEOTIDE SEQUENCE [LARGE SCALE GENOMIC DNA]</scope>
    <source>
        <strain evidence="4">CGMCC 1.11101</strain>
    </source>
</reference>
<keyword evidence="1" id="KW-0812">Transmembrane</keyword>
<dbReference type="EMBL" id="FOVM01000001">
    <property type="protein sequence ID" value="SFN36580.1"/>
    <property type="molecule type" value="Genomic_DNA"/>
</dbReference>
<keyword evidence="1" id="KW-1133">Transmembrane helix</keyword>
<feature type="transmembrane region" description="Helical" evidence="1">
    <location>
        <begin position="71"/>
        <end position="91"/>
    </location>
</feature>